<gene>
    <name evidence="2" type="ORF">BD410DRAFT_606420</name>
</gene>
<dbReference type="Proteomes" id="UP000294933">
    <property type="component" value="Unassembled WGS sequence"/>
</dbReference>
<organism evidence="2 3">
    <name type="scientific">Rickenella mellea</name>
    <dbReference type="NCBI Taxonomy" id="50990"/>
    <lineage>
        <taxon>Eukaryota</taxon>
        <taxon>Fungi</taxon>
        <taxon>Dikarya</taxon>
        <taxon>Basidiomycota</taxon>
        <taxon>Agaricomycotina</taxon>
        <taxon>Agaricomycetes</taxon>
        <taxon>Hymenochaetales</taxon>
        <taxon>Rickenellaceae</taxon>
        <taxon>Rickenella</taxon>
    </lineage>
</organism>
<name>A0A4Y7QEA0_9AGAM</name>
<evidence type="ECO:0000313" key="3">
    <source>
        <dbReference type="Proteomes" id="UP000294933"/>
    </source>
</evidence>
<sequence>MSVFPTPFITFSMLCFTCQIARSYVTEERRCKTLQCGHHRRRIFERSYNSAMPCKITSIFMTGTSGNIGIAQRCKSLSNCTCTRNNVYDKKYRL</sequence>
<dbReference type="EMBL" id="ML170163">
    <property type="protein sequence ID" value="TDL25735.1"/>
    <property type="molecule type" value="Genomic_DNA"/>
</dbReference>
<feature type="signal peptide" evidence="1">
    <location>
        <begin position="1"/>
        <end position="23"/>
    </location>
</feature>
<evidence type="ECO:0008006" key="4">
    <source>
        <dbReference type="Google" id="ProtNLM"/>
    </source>
</evidence>
<reference evidence="2 3" key="1">
    <citation type="submission" date="2018-06" db="EMBL/GenBank/DDBJ databases">
        <title>A transcriptomic atlas of mushroom development highlights an independent origin of complex multicellularity.</title>
        <authorList>
            <consortium name="DOE Joint Genome Institute"/>
            <person name="Krizsan K."/>
            <person name="Almasi E."/>
            <person name="Merenyi Z."/>
            <person name="Sahu N."/>
            <person name="Viragh M."/>
            <person name="Koszo T."/>
            <person name="Mondo S."/>
            <person name="Kiss B."/>
            <person name="Balint B."/>
            <person name="Kues U."/>
            <person name="Barry K."/>
            <person name="Hegedus J.C."/>
            <person name="Henrissat B."/>
            <person name="Johnson J."/>
            <person name="Lipzen A."/>
            <person name="Ohm R."/>
            <person name="Nagy I."/>
            <person name="Pangilinan J."/>
            <person name="Yan J."/>
            <person name="Xiong Y."/>
            <person name="Grigoriev I.V."/>
            <person name="Hibbett D.S."/>
            <person name="Nagy L.G."/>
        </authorList>
    </citation>
    <scope>NUCLEOTIDE SEQUENCE [LARGE SCALE GENOMIC DNA]</scope>
    <source>
        <strain evidence="2 3">SZMC22713</strain>
    </source>
</reference>
<accession>A0A4Y7QEA0</accession>
<proteinExistence type="predicted"/>
<evidence type="ECO:0000256" key="1">
    <source>
        <dbReference type="SAM" id="SignalP"/>
    </source>
</evidence>
<feature type="chain" id="PRO_5021326325" description="Secreted protein" evidence="1">
    <location>
        <begin position="24"/>
        <end position="94"/>
    </location>
</feature>
<dbReference type="AlphaFoldDB" id="A0A4Y7QEA0"/>
<evidence type="ECO:0000313" key="2">
    <source>
        <dbReference type="EMBL" id="TDL25735.1"/>
    </source>
</evidence>
<dbReference type="VEuPathDB" id="FungiDB:BD410DRAFT_606420"/>
<keyword evidence="1" id="KW-0732">Signal</keyword>
<keyword evidence="3" id="KW-1185">Reference proteome</keyword>
<protein>
    <recommendedName>
        <fullName evidence="4">Secreted protein</fullName>
    </recommendedName>
</protein>